<evidence type="ECO:0000313" key="7">
    <source>
        <dbReference type="EMBL" id="CAH0539897.1"/>
    </source>
</evidence>
<feature type="domain" description="Fatty acid hydroxylase" evidence="6">
    <location>
        <begin position="129"/>
        <end position="265"/>
    </location>
</feature>
<evidence type="ECO:0000256" key="2">
    <source>
        <dbReference type="ARBA" id="ARBA00022692"/>
    </source>
</evidence>
<accession>A0ABM9A4S9</accession>
<sequence>MSLVEGVCSHIICFARMRHFANIGKFSNCTYSKSRLIVVVAMSDVELVRITLFFATLTICGIWEAVLTRNSLRRNIKLRWLNNFSLASLNLVIVKIFMPLVVYNAANLAMQLNLGLLNQYRISDGVVLLLSILALDCVIYWQHRLFHRLSFCWPMHRVHHADQDVDISTGVRFHPIEIVLSLGIKASTVIVLGISPGAVIVFEVILSSSAIFTHCNVRLSPNTDRWLRYLIVTPNMHRIHHSTDVKHSNHNFGFFLSIWDRFFGSYIELPIQSYKVGIKEFNNQREVWLDRLLSQPFRKNTSNKS</sequence>
<dbReference type="Pfam" id="PF04116">
    <property type="entry name" value="FA_hydroxylase"/>
    <property type="match status" value="1"/>
</dbReference>
<dbReference type="PANTHER" id="PTHR11863">
    <property type="entry name" value="STEROL DESATURASE"/>
    <property type="match status" value="1"/>
</dbReference>
<dbReference type="EMBL" id="CAKLDM010000002">
    <property type="protein sequence ID" value="CAH0539897.1"/>
    <property type="molecule type" value="Genomic_DNA"/>
</dbReference>
<evidence type="ECO:0000256" key="5">
    <source>
        <dbReference type="SAM" id="Phobius"/>
    </source>
</evidence>
<evidence type="ECO:0000256" key="3">
    <source>
        <dbReference type="ARBA" id="ARBA00022989"/>
    </source>
</evidence>
<dbReference type="InterPro" id="IPR006694">
    <property type="entry name" value="Fatty_acid_hydroxylase"/>
</dbReference>
<evidence type="ECO:0000256" key="1">
    <source>
        <dbReference type="ARBA" id="ARBA00004370"/>
    </source>
</evidence>
<dbReference type="Proteomes" id="UP000838748">
    <property type="component" value="Unassembled WGS sequence"/>
</dbReference>
<comment type="subcellular location">
    <subcellularLocation>
        <location evidence="1">Membrane</location>
    </subcellularLocation>
</comment>
<keyword evidence="8" id="KW-1185">Reference proteome</keyword>
<proteinExistence type="predicted"/>
<feature type="transmembrane region" description="Helical" evidence="5">
    <location>
        <begin position="80"/>
        <end position="102"/>
    </location>
</feature>
<evidence type="ECO:0000259" key="6">
    <source>
        <dbReference type="Pfam" id="PF04116"/>
    </source>
</evidence>
<name>A0ABM9A4S9_9VIBR</name>
<feature type="transmembrane region" description="Helical" evidence="5">
    <location>
        <begin position="189"/>
        <end position="212"/>
    </location>
</feature>
<feature type="transmembrane region" description="Helical" evidence="5">
    <location>
        <begin position="47"/>
        <end position="68"/>
    </location>
</feature>
<keyword evidence="4 5" id="KW-0472">Membrane</keyword>
<keyword evidence="3 5" id="KW-1133">Transmembrane helix</keyword>
<evidence type="ECO:0000313" key="8">
    <source>
        <dbReference type="Proteomes" id="UP000838748"/>
    </source>
</evidence>
<protein>
    <recommendedName>
        <fullName evidence="6">Fatty acid hydroxylase domain-containing protein</fullName>
    </recommendedName>
</protein>
<comment type="caution">
    <text evidence="7">The sequence shown here is derived from an EMBL/GenBank/DDBJ whole genome shotgun (WGS) entry which is preliminary data.</text>
</comment>
<feature type="transmembrane region" description="Helical" evidence="5">
    <location>
        <begin position="122"/>
        <end position="141"/>
    </location>
</feature>
<dbReference type="InterPro" id="IPR050307">
    <property type="entry name" value="Sterol_Desaturase_Related"/>
</dbReference>
<evidence type="ECO:0000256" key="4">
    <source>
        <dbReference type="ARBA" id="ARBA00023136"/>
    </source>
</evidence>
<reference evidence="7" key="1">
    <citation type="submission" date="2021-11" db="EMBL/GenBank/DDBJ databases">
        <authorList>
            <person name="Rodrigo-Torres L."/>
            <person name="Arahal R. D."/>
            <person name="Lucena T."/>
        </authorList>
    </citation>
    <scope>NUCLEOTIDE SEQUENCE</scope>
    <source>
        <strain evidence="7">CECT 7928</strain>
    </source>
</reference>
<keyword evidence="2 5" id="KW-0812">Transmembrane</keyword>
<organism evidence="7 8">
    <name type="scientific">Vibrio marisflavi CECT 7928</name>
    <dbReference type="NCBI Taxonomy" id="634439"/>
    <lineage>
        <taxon>Bacteria</taxon>
        <taxon>Pseudomonadati</taxon>
        <taxon>Pseudomonadota</taxon>
        <taxon>Gammaproteobacteria</taxon>
        <taxon>Vibrionales</taxon>
        <taxon>Vibrionaceae</taxon>
        <taxon>Vibrio</taxon>
    </lineage>
</organism>
<gene>
    <name evidence="7" type="ORF">VMF7928_02513</name>
</gene>